<feature type="signal peptide" evidence="2">
    <location>
        <begin position="1"/>
        <end position="19"/>
    </location>
</feature>
<dbReference type="PROSITE" id="PS51257">
    <property type="entry name" value="PROKAR_LIPOPROTEIN"/>
    <property type="match status" value="1"/>
</dbReference>
<name>A0A1M5SD44_9BACT</name>
<dbReference type="SUPFAM" id="SSF82185">
    <property type="entry name" value="Histone H3 K4-specific methyltransferase SET7/9 N-terminal domain"/>
    <property type="match status" value="3"/>
</dbReference>
<evidence type="ECO:0000256" key="1">
    <source>
        <dbReference type="SAM" id="MobiDB-lite"/>
    </source>
</evidence>
<keyword evidence="4" id="KW-1185">Reference proteome</keyword>
<dbReference type="STRING" id="947013.SAMN04488109_3872"/>
<dbReference type="RefSeq" id="WP_073137061.1">
    <property type="nucleotide sequence ID" value="NZ_FQWQ01000002.1"/>
</dbReference>
<dbReference type="AlphaFoldDB" id="A0A1M5SD44"/>
<feature type="chain" id="PRO_5013155439" evidence="2">
    <location>
        <begin position="20"/>
        <end position="398"/>
    </location>
</feature>
<dbReference type="Gene3D" id="3.90.930.1">
    <property type="match status" value="2"/>
</dbReference>
<accession>A0A1M5SD44</accession>
<gene>
    <name evidence="3" type="ORF">SAMN04488109_3872</name>
</gene>
<reference evidence="3 4" key="1">
    <citation type="submission" date="2016-11" db="EMBL/GenBank/DDBJ databases">
        <authorList>
            <person name="Jaros S."/>
            <person name="Januszkiewicz K."/>
            <person name="Wedrychowicz H."/>
        </authorList>
    </citation>
    <scope>NUCLEOTIDE SEQUENCE [LARGE SCALE GENOMIC DNA]</scope>
    <source>
        <strain evidence="3 4">DSM 24574</strain>
    </source>
</reference>
<dbReference type="Gene3D" id="2.20.110.10">
    <property type="entry name" value="Histone H3 K4-specific methyltransferase SET7/9 N-terminal domain"/>
    <property type="match status" value="1"/>
</dbReference>
<protein>
    <submittedName>
        <fullName evidence="3">Antitoxin component YwqK of the YwqJK toxin-antitoxin module</fullName>
    </submittedName>
</protein>
<evidence type="ECO:0000313" key="4">
    <source>
        <dbReference type="Proteomes" id="UP000184212"/>
    </source>
</evidence>
<dbReference type="InterPro" id="IPR011652">
    <property type="entry name" value="MORN_2"/>
</dbReference>
<proteinExistence type="predicted"/>
<keyword evidence="2" id="KW-0732">Signal</keyword>
<feature type="region of interest" description="Disordered" evidence="1">
    <location>
        <begin position="372"/>
        <end position="398"/>
    </location>
</feature>
<dbReference type="EMBL" id="FQWQ01000002">
    <property type="protein sequence ID" value="SHH36454.1"/>
    <property type="molecule type" value="Genomic_DNA"/>
</dbReference>
<evidence type="ECO:0000256" key="2">
    <source>
        <dbReference type="SAM" id="SignalP"/>
    </source>
</evidence>
<organism evidence="3 4">
    <name type="scientific">Chryseolinea serpens</name>
    <dbReference type="NCBI Taxonomy" id="947013"/>
    <lineage>
        <taxon>Bacteria</taxon>
        <taxon>Pseudomonadati</taxon>
        <taxon>Bacteroidota</taxon>
        <taxon>Cytophagia</taxon>
        <taxon>Cytophagales</taxon>
        <taxon>Fulvivirgaceae</taxon>
        <taxon>Chryseolinea</taxon>
    </lineage>
</organism>
<sequence length="398" mass="45516">MRSLFAPSLILFVLLAACGRTVEVQTDYARDPDGKEYKVREYEYVLASDSSQNEIKLRHGFMRLYYPNGQILKEEHYELGVQEGESKVYGDPGILFDVENWSDGALDGKATSYNREGGIVMETNYKRGKRDGEERIYHENGKVKTVLINKDDRLWQSVANYDSSGRKLDELAVVEGNGVLNVWNSSNTLLASTEMRNGLPHGKARRYYANGRLQVEYDNREGLKQGLLKAYHHNGVLARESNYEDDYLTGVNRLYDSTGVLREELSYKTHLTPLDISRLNHGITKVLNEAMDRYQFDRGVLSGAHKIYHENGKLQSEEYLFDNLPDSIAREYYDNGQLKSEIFYDSDFEQARRYEKTFARNGKLVKSINHAKRKPGALESEPDTVSSFLEDALAPDKP</sequence>
<dbReference type="Proteomes" id="UP000184212">
    <property type="component" value="Unassembled WGS sequence"/>
</dbReference>
<dbReference type="OrthoDB" id="659070at2"/>
<dbReference type="Pfam" id="PF07661">
    <property type="entry name" value="MORN_2"/>
    <property type="match status" value="7"/>
</dbReference>
<evidence type="ECO:0000313" key="3">
    <source>
        <dbReference type="EMBL" id="SHH36454.1"/>
    </source>
</evidence>